<organismHost>
    <name type="scientific">Homo sapiens</name>
    <name type="common">Human</name>
    <dbReference type="NCBI Taxonomy" id="9606"/>
</organismHost>
<evidence type="ECO:0000256" key="2">
    <source>
        <dbReference type="ARBA" id="ARBA00022777"/>
    </source>
</evidence>
<feature type="compositionally biased region" description="Basic and acidic residues" evidence="3">
    <location>
        <begin position="115"/>
        <end position="127"/>
    </location>
</feature>
<accession>A0A0A0PPN0</accession>
<dbReference type="EC" id="2.7.11.1" evidence="5"/>
<keyword evidence="1 5" id="KW-0808">Transferase</keyword>
<dbReference type="Proteomes" id="UP000169234">
    <property type="component" value="Genome"/>
</dbReference>
<dbReference type="GO" id="GO:0016032">
    <property type="term" value="P:viral process"/>
    <property type="evidence" value="ECO:0007669"/>
    <property type="project" value="InterPro"/>
</dbReference>
<dbReference type="GO" id="GO:0005524">
    <property type="term" value="F:ATP binding"/>
    <property type="evidence" value="ECO:0007669"/>
    <property type="project" value="InterPro"/>
</dbReference>
<evidence type="ECO:0000313" key="5">
    <source>
        <dbReference type="EMBL" id="AHJ86183.1"/>
    </source>
</evidence>
<evidence type="ECO:0000259" key="4">
    <source>
        <dbReference type="Pfam" id="PF06734"/>
    </source>
</evidence>
<feature type="compositionally biased region" description="Low complexity" evidence="3">
    <location>
        <begin position="1"/>
        <end position="14"/>
    </location>
</feature>
<dbReference type="SUPFAM" id="SSF56112">
    <property type="entry name" value="Protein kinase-like (PK-like)"/>
    <property type="match status" value="1"/>
</dbReference>
<proteinExistence type="predicted"/>
<sequence length="707" mass="78278">MSSALRSRARSASLGTTTEGWDPPPLRRPSRARRRQWMREAAQAAAQAAVQAAQAAAAQVAQAHVDEDEVVDLMADEAGGGVTTLTTLSSVSTTTVLGHATFSACVRNDVMRDGEKEDAASDKENLRRPVVPSTSSRGSAASGDGYHGLRCRETSAMWSFEYDRDGDVTSVRRALFTGGSDPSDSVSGVRGGRKRPLRPPLVSLARTPLCRRRVGGVDAVLEENDVELRAESQDSAVASGPGRVPQPLSGSSGEESATAVEADSTSHDDVHCTCSNDQIITTSIRGLTCDPRMFLRLTHPELCELSISYLLVYVPKEDDFCHKICYAVDMSDESYRLGQGSFGEVWPLDRYRVVKVARKHSETVLTVWMSGLIRTRAAGEQQQPPSLVGTGVHRGLLTATGCCLLHNVTVHRRFHTDMFHHDQWKLTCIDSYRRAFCTLADAIKFLNHQCRVCHFDITPMNVLIDVNPHNPSEIVRAALCDYSLSEPYPDYNERCVAVFQETGTARRIPNCSHRLRECYHPAFRPMPLQKLLICDPHARFPVAGLRRYCMSELSALGNVLGFCLMRLLDRRGLDEVRMGTEALLFKHAGAACRALENGKLTHCSDACLLILAAQMSYGACLLGEHGAALVSHTLRFVEAKMSSCRVRAFRRFYHECSQTMLHEYVRKNVERLLATSDGLYLYNAFRRTTSIICEEDLDGDCRQLFPE</sequence>
<name>A0A0A0PPN0_HCMV</name>
<keyword evidence="5" id="KW-0723">Serine/threonine-protein kinase</keyword>
<evidence type="ECO:0000256" key="1">
    <source>
        <dbReference type="ARBA" id="ARBA00022679"/>
    </source>
</evidence>
<keyword evidence="2 5" id="KW-0418">Kinase</keyword>
<reference evidence="5 6" key="1">
    <citation type="submission" date="2014-01" db="EMBL/GenBank/DDBJ databases">
        <title>Diversity of human cytomegalovirus.</title>
        <authorList>
            <person name="Wilkie G.S."/>
            <person name="Zavattoni M."/>
            <person name="Davison A.J."/>
        </authorList>
    </citation>
    <scope>NUCLEOTIDE SEQUENCE [LARGE SCALE GENOMIC DNA]</scope>
    <source>
        <strain evidence="5">UKNEQAS1</strain>
    </source>
</reference>
<evidence type="ECO:0000256" key="3">
    <source>
        <dbReference type="SAM" id="MobiDB-lite"/>
    </source>
</evidence>
<dbReference type="InterPro" id="IPR008266">
    <property type="entry name" value="Tyr_kinase_AS"/>
</dbReference>
<gene>
    <name evidence="5" type="primary">UL97</name>
</gene>
<feature type="region of interest" description="Disordered" evidence="3">
    <location>
        <begin position="1"/>
        <end position="32"/>
    </location>
</feature>
<feature type="region of interest" description="Disordered" evidence="3">
    <location>
        <begin position="176"/>
        <end position="199"/>
    </location>
</feature>
<feature type="domain" description="Herpesvirus UL97" evidence="4">
    <location>
        <begin position="461"/>
        <end position="642"/>
    </location>
</feature>
<feature type="region of interest" description="Disordered" evidence="3">
    <location>
        <begin position="115"/>
        <end position="146"/>
    </location>
</feature>
<feature type="compositionally biased region" description="Low complexity" evidence="3">
    <location>
        <begin position="178"/>
        <end position="188"/>
    </location>
</feature>
<dbReference type="InterPro" id="IPR011009">
    <property type="entry name" value="Kinase-like_dom_sf"/>
</dbReference>
<dbReference type="GO" id="GO:0004674">
    <property type="term" value="F:protein serine/threonine kinase activity"/>
    <property type="evidence" value="ECO:0007669"/>
    <property type="project" value="UniProtKB-KW"/>
</dbReference>
<dbReference type="EMBL" id="KJ361971">
    <property type="protein sequence ID" value="AHJ86183.1"/>
    <property type="molecule type" value="Genomic_DNA"/>
</dbReference>
<feature type="region of interest" description="Disordered" evidence="3">
    <location>
        <begin position="231"/>
        <end position="264"/>
    </location>
</feature>
<organism evidence="5 6">
    <name type="scientific">Human cytomegalovirus</name>
    <name type="common">HHV-5</name>
    <name type="synonym">Human herpesvirus 5</name>
    <dbReference type="NCBI Taxonomy" id="10359"/>
    <lineage>
        <taxon>Viruses</taxon>
        <taxon>Duplodnaviria</taxon>
        <taxon>Heunggongvirae</taxon>
        <taxon>Peploviricota</taxon>
        <taxon>Herviviricetes</taxon>
        <taxon>Herpesvirales</taxon>
        <taxon>Orthoherpesviridae</taxon>
        <taxon>Betaherpesvirinae</taxon>
        <taxon>Cytomegalovirus</taxon>
        <taxon>Cytomegalovirus humanbeta5</taxon>
    </lineage>
</organism>
<dbReference type="InterPro" id="IPR010615">
    <property type="entry name" value="Herpes_UL97"/>
</dbReference>
<protein>
    <submittedName>
        <fullName evidence="5">Tegument serine/threonine protein kinase</fullName>
        <ecNumber evidence="5">2.7.11.1</ecNumber>
    </submittedName>
</protein>
<dbReference type="PROSITE" id="PS00109">
    <property type="entry name" value="PROTEIN_KINASE_TYR"/>
    <property type="match status" value="1"/>
</dbReference>
<evidence type="ECO:0000313" key="6">
    <source>
        <dbReference type="Proteomes" id="UP000169234"/>
    </source>
</evidence>
<dbReference type="Pfam" id="PF06734">
    <property type="entry name" value="UL97"/>
    <property type="match status" value="1"/>
</dbReference>
<dbReference type="Gene3D" id="1.10.510.10">
    <property type="entry name" value="Transferase(Phosphotransferase) domain 1"/>
    <property type="match status" value="1"/>
</dbReference>